<keyword evidence="2" id="KW-1185">Reference proteome</keyword>
<sequence>MNPLACLNSLWQRPEARLGGKLLALQIVIEIPFLILKATLLAGSAAGNPRALALWQSALLVAGGYICCSRRSFG</sequence>
<evidence type="ECO:0000313" key="2">
    <source>
        <dbReference type="Proteomes" id="UP000266178"/>
    </source>
</evidence>
<name>A0A399FBA4_9DEIN</name>
<gene>
    <name evidence="1" type="ORF">Mgrana_00542</name>
</gene>
<dbReference type="EMBL" id="QWLB01000005">
    <property type="protein sequence ID" value="RIH93488.1"/>
    <property type="molecule type" value="Genomic_DNA"/>
</dbReference>
<reference evidence="1 2" key="1">
    <citation type="submission" date="2018-08" db="EMBL/GenBank/DDBJ databases">
        <title>Meiothermus granaticius genome AF-68 sequencing project.</title>
        <authorList>
            <person name="Da Costa M.S."/>
            <person name="Albuquerque L."/>
            <person name="Raposo P."/>
            <person name="Froufe H.J.C."/>
            <person name="Barroso C.S."/>
            <person name="Egas C."/>
        </authorList>
    </citation>
    <scope>NUCLEOTIDE SEQUENCE [LARGE SCALE GENOMIC DNA]</scope>
    <source>
        <strain evidence="1 2">AF-68</strain>
    </source>
</reference>
<dbReference type="Proteomes" id="UP000266178">
    <property type="component" value="Unassembled WGS sequence"/>
</dbReference>
<proteinExistence type="predicted"/>
<organism evidence="1 2">
    <name type="scientific">Meiothermus granaticius NBRC 107808</name>
    <dbReference type="NCBI Taxonomy" id="1227551"/>
    <lineage>
        <taxon>Bacteria</taxon>
        <taxon>Thermotogati</taxon>
        <taxon>Deinococcota</taxon>
        <taxon>Deinococci</taxon>
        <taxon>Thermales</taxon>
        <taxon>Thermaceae</taxon>
        <taxon>Meiothermus</taxon>
    </lineage>
</organism>
<dbReference type="AlphaFoldDB" id="A0A399FBA4"/>
<evidence type="ECO:0000313" key="1">
    <source>
        <dbReference type="EMBL" id="RIH93488.1"/>
    </source>
</evidence>
<comment type="caution">
    <text evidence="1">The sequence shown here is derived from an EMBL/GenBank/DDBJ whole genome shotgun (WGS) entry which is preliminary data.</text>
</comment>
<accession>A0A399FBA4</accession>
<protein>
    <submittedName>
        <fullName evidence="1">Uncharacterized protein</fullName>
    </submittedName>
</protein>
<dbReference type="RefSeq" id="WP_119356065.1">
    <property type="nucleotide sequence ID" value="NZ_BJXM01000003.1"/>
</dbReference>